<protein>
    <submittedName>
        <fullName evidence="4">Indolepyruvate ferredoxin oxidoreductase beta subunit</fullName>
        <ecNumber evidence="4">1.2.7.8</ecNumber>
    </submittedName>
</protein>
<dbReference type="RefSeq" id="WP_184147813.1">
    <property type="nucleotide sequence ID" value="NZ_JACHFM010000001.1"/>
</dbReference>
<dbReference type="Pfam" id="PF20169">
    <property type="entry name" value="DUF6537"/>
    <property type="match status" value="1"/>
</dbReference>
<dbReference type="PANTHER" id="PTHR43854:SF1">
    <property type="entry name" value="INDOLEPYRUVATE OXIDOREDUCTASE SUBUNIT IORB"/>
    <property type="match status" value="1"/>
</dbReference>
<keyword evidence="1 4" id="KW-0560">Oxidoreductase</keyword>
<dbReference type="GO" id="GO:0043805">
    <property type="term" value="F:indolepyruvate ferredoxin oxidoreductase activity"/>
    <property type="evidence" value="ECO:0007669"/>
    <property type="project" value="UniProtKB-EC"/>
</dbReference>
<feature type="domain" description="DUF6537" evidence="3">
    <location>
        <begin position="265"/>
        <end position="480"/>
    </location>
</feature>
<dbReference type="InterPro" id="IPR002869">
    <property type="entry name" value="Pyrv_flavodox_OxRed_cen"/>
</dbReference>
<evidence type="ECO:0000259" key="2">
    <source>
        <dbReference type="Pfam" id="PF01558"/>
    </source>
</evidence>
<sequence>MNASARAVSAGVVSGRVVSGADKPITIAILAMGGQGGGVLADWIVSLAEAEGWMAQSTSVPGVAQRTGATIYYVELMRAKDGHAPVLSLMPTAGDVDVVLASEFMEAGRSMLRGLVTPERTTLIASTHRAYAVGEKEVPGDGTGDPEAVVTASDVAARHSIAFDMQRLAEENGSVISSVLFGALAGAGVLPFSRAAFEAAVASGGRGVEASLRAFGAGFARAAEGASDPVARAPGKDLPAPPASVGVPALDALLARIHGLPEPLRPMLYAGVRRVVDYQDPAYGAKYLDRMAKLIASDEAAGGGQAGHAFSLAAAKYLAGAMAYDDVIRVADLKTRASRFDRVRRELAAADEQIVYTTEFMHPRMDEVVASLPVGLGRFLENRPRLFAALDRLVNRGRRVKTGNIGWFVTLYVLAGLRPRRRGLLRHGREMAHIEAWLGLAEAVLPRDYALATEILACRRLVKGYSDTHARGLSKFDRVLAAVPTVADLPDAAGWLRRLRQAALMDEKGEALEGALRTIASLRDDAEIRTGG</sequence>
<dbReference type="Gene3D" id="3.40.920.10">
    <property type="entry name" value="Pyruvate-ferredoxin oxidoreductase, PFOR, domain III"/>
    <property type="match status" value="1"/>
</dbReference>
<dbReference type="InterPro" id="IPR046667">
    <property type="entry name" value="DUF6537"/>
</dbReference>
<comment type="caution">
    <text evidence="4">The sequence shown here is derived from an EMBL/GenBank/DDBJ whole genome shotgun (WGS) entry which is preliminary data.</text>
</comment>
<evidence type="ECO:0000313" key="4">
    <source>
        <dbReference type="EMBL" id="MBB5221449.1"/>
    </source>
</evidence>
<dbReference type="NCBIfam" id="NF006179">
    <property type="entry name" value="PRK08312.1"/>
    <property type="match status" value="1"/>
</dbReference>
<proteinExistence type="predicted"/>
<keyword evidence="5" id="KW-1185">Reference proteome</keyword>
<dbReference type="EC" id="1.2.7.8" evidence="4"/>
<feature type="domain" description="Pyruvate/ketoisovalerate oxidoreductase catalytic" evidence="2">
    <location>
        <begin position="33"/>
        <end position="219"/>
    </location>
</feature>
<evidence type="ECO:0000313" key="5">
    <source>
        <dbReference type="Proteomes" id="UP000549457"/>
    </source>
</evidence>
<evidence type="ECO:0000256" key="1">
    <source>
        <dbReference type="ARBA" id="ARBA00023002"/>
    </source>
</evidence>
<dbReference type="Proteomes" id="UP000549457">
    <property type="component" value="Unassembled WGS sequence"/>
</dbReference>
<dbReference type="InterPro" id="IPR052198">
    <property type="entry name" value="IorB_Oxidoreductase"/>
</dbReference>
<dbReference type="AlphaFoldDB" id="A0A840SEW7"/>
<keyword evidence="4" id="KW-0670">Pyruvate</keyword>
<dbReference type="EMBL" id="JACHFM010000001">
    <property type="protein sequence ID" value="MBB5221449.1"/>
    <property type="molecule type" value="Genomic_DNA"/>
</dbReference>
<reference evidence="4 5" key="1">
    <citation type="submission" date="2020-08" db="EMBL/GenBank/DDBJ databases">
        <title>Genomic Encyclopedia of Type Strains, Phase IV (KMG-IV): sequencing the most valuable type-strain genomes for metagenomic binning, comparative biology and taxonomic classification.</title>
        <authorList>
            <person name="Goeker M."/>
        </authorList>
    </citation>
    <scope>NUCLEOTIDE SEQUENCE [LARGE SCALE GENOMIC DNA]</scope>
    <source>
        <strain evidence="4 5">DSM 101730</strain>
    </source>
</reference>
<accession>A0A840SEW7</accession>
<evidence type="ECO:0000259" key="3">
    <source>
        <dbReference type="Pfam" id="PF20169"/>
    </source>
</evidence>
<dbReference type="PANTHER" id="PTHR43854">
    <property type="entry name" value="INDOLEPYRUVATE OXIDOREDUCTASE SUBUNIT IORB"/>
    <property type="match status" value="1"/>
</dbReference>
<gene>
    <name evidence="4" type="ORF">HNP73_001370</name>
</gene>
<dbReference type="Pfam" id="PF01558">
    <property type="entry name" value="POR"/>
    <property type="match status" value="1"/>
</dbReference>
<dbReference type="InterPro" id="IPR019752">
    <property type="entry name" value="Pyrv/ketoisovalerate_OxRed_cat"/>
</dbReference>
<organism evidence="4 5">
    <name type="scientific">Amaricoccus macauensis</name>
    <dbReference type="NCBI Taxonomy" id="57001"/>
    <lineage>
        <taxon>Bacteria</taxon>
        <taxon>Pseudomonadati</taxon>
        <taxon>Pseudomonadota</taxon>
        <taxon>Alphaproteobacteria</taxon>
        <taxon>Rhodobacterales</taxon>
        <taxon>Paracoccaceae</taxon>
        <taxon>Amaricoccus</taxon>
    </lineage>
</organism>
<name>A0A840SEW7_9RHOB</name>